<evidence type="ECO:0000313" key="2">
    <source>
        <dbReference type="Proteomes" id="UP000799424"/>
    </source>
</evidence>
<dbReference type="Proteomes" id="UP000799424">
    <property type="component" value="Unassembled WGS sequence"/>
</dbReference>
<name>A0A6A6ZXF0_9PLEO</name>
<dbReference type="OrthoDB" id="3794817at2759"/>
<evidence type="ECO:0000313" key="1">
    <source>
        <dbReference type="EMBL" id="KAF2825015.1"/>
    </source>
</evidence>
<gene>
    <name evidence="1" type="ORF">CC86DRAFT_50136</name>
</gene>
<keyword evidence="2" id="KW-1185">Reference proteome</keyword>
<accession>A0A6A6ZXF0</accession>
<protein>
    <recommendedName>
        <fullName evidence="3">Fungal N-terminal domain-containing protein</fullName>
    </recommendedName>
</protein>
<proteinExistence type="predicted"/>
<reference evidence="1" key="1">
    <citation type="journal article" date="2020" name="Stud. Mycol.">
        <title>101 Dothideomycetes genomes: a test case for predicting lifestyles and emergence of pathogens.</title>
        <authorList>
            <person name="Haridas S."/>
            <person name="Albert R."/>
            <person name="Binder M."/>
            <person name="Bloem J."/>
            <person name="Labutti K."/>
            <person name="Salamov A."/>
            <person name="Andreopoulos B."/>
            <person name="Baker S."/>
            <person name="Barry K."/>
            <person name="Bills G."/>
            <person name="Bluhm B."/>
            <person name="Cannon C."/>
            <person name="Castanera R."/>
            <person name="Culley D."/>
            <person name="Daum C."/>
            <person name="Ezra D."/>
            <person name="Gonzalez J."/>
            <person name="Henrissat B."/>
            <person name="Kuo A."/>
            <person name="Liang C."/>
            <person name="Lipzen A."/>
            <person name="Lutzoni F."/>
            <person name="Magnuson J."/>
            <person name="Mondo S."/>
            <person name="Nolan M."/>
            <person name="Ohm R."/>
            <person name="Pangilinan J."/>
            <person name="Park H.-J."/>
            <person name="Ramirez L."/>
            <person name="Alfaro M."/>
            <person name="Sun H."/>
            <person name="Tritt A."/>
            <person name="Yoshinaga Y."/>
            <person name="Zwiers L.-H."/>
            <person name="Turgeon B."/>
            <person name="Goodwin S."/>
            <person name="Spatafora J."/>
            <person name="Crous P."/>
            <person name="Grigoriev I."/>
        </authorList>
    </citation>
    <scope>NUCLEOTIDE SEQUENCE</scope>
    <source>
        <strain evidence="1">CBS 113818</strain>
    </source>
</reference>
<sequence>MDPLSIGSAVVGLIAAASRLTPIIYHFTIHAHDAPKTASQILDEMTSVTAALERLQTYIMGASTSDVARRSLLSLRNIIATLTACVTTYSDLERIVTSCVIDGKVKTSKWLINESDIMELVQRVQAHKSSLTLMLTILQCESMQEAESSMNHLVKLVEGLVASNADLQSRIDTMAVGQIPPVATVQPITLPKWLPGVILRTFEIELTTSRPYRKLKRRNSILSINSSRRNSMSLSAFSDLTLGDVSTISVYHLPIWSTDISNAQYYQFGGDGTSVTTPERADLRSQTKNSAISLQSLPASRSTPEVNRTLTYPQALHFPFLGGQQPDVIFTAVTLCQKTGSIARQEWGFYNLSHEAGDIFEVVWLKQPMWLVRYPTGIRTMGWVLAENMTLVSPSQLV</sequence>
<evidence type="ECO:0008006" key="3">
    <source>
        <dbReference type="Google" id="ProtNLM"/>
    </source>
</evidence>
<dbReference type="AlphaFoldDB" id="A0A6A6ZXF0"/>
<organism evidence="1 2">
    <name type="scientific">Ophiobolus disseminans</name>
    <dbReference type="NCBI Taxonomy" id="1469910"/>
    <lineage>
        <taxon>Eukaryota</taxon>
        <taxon>Fungi</taxon>
        <taxon>Dikarya</taxon>
        <taxon>Ascomycota</taxon>
        <taxon>Pezizomycotina</taxon>
        <taxon>Dothideomycetes</taxon>
        <taxon>Pleosporomycetidae</taxon>
        <taxon>Pleosporales</taxon>
        <taxon>Pleosporineae</taxon>
        <taxon>Phaeosphaeriaceae</taxon>
        <taxon>Ophiobolus</taxon>
    </lineage>
</organism>
<dbReference type="EMBL" id="MU006229">
    <property type="protein sequence ID" value="KAF2825015.1"/>
    <property type="molecule type" value="Genomic_DNA"/>
</dbReference>